<evidence type="ECO:0000313" key="7">
    <source>
        <dbReference type="EMBL" id="VVD01342.1"/>
    </source>
</evidence>
<name>A0A5E4QVU1_9NEOP</name>
<protein>
    <recommendedName>
        <fullName evidence="6">Zinc finger RING-H2-type domain-containing protein</fullName>
    </recommendedName>
</protein>
<keyword evidence="4" id="KW-0833">Ubl conjugation pathway</keyword>
<feature type="domain" description="Zinc finger RING-H2-type" evidence="6">
    <location>
        <begin position="7"/>
        <end position="46"/>
    </location>
</feature>
<dbReference type="Gene3D" id="3.30.40.10">
    <property type="entry name" value="Zinc/RING finger domain, C3HC4 (zinc finger)"/>
    <property type="match status" value="1"/>
</dbReference>
<evidence type="ECO:0000259" key="6">
    <source>
        <dbReference type="Pfam" id="PF12678"/>
    </source>
</evidence>
<sequence>MNTLDAHACLRCQGESKKDSYGKQDCVVVWGECNHSFHFCCMSLWILRILLLIWSGYLPIETGSGHGSDTLSETCFATPDQTPVVSQSQAFIAYCNHCFQCIGLNATLKVLRHYQALEWT</sequence>
<evidence type="ECO:0000256" key="2">
    <source>
        <dbReference type="ARBA" id="ARBA00022723"/>
    </source>
</evidence>
<comment type="pathway">
    <text evidence="1">Protein modification; protein ubiquitination.</text>
</comment>
<dbReference type="GO" id="GO:0008270">
    <property type="term" value="F:zinc ion binding"/>
    <property type="evidence" value="ECO:0007669"/>
    <property type="project" value="UniProtKB-KW"/>
</dbReference>
<keyword evidence="2" id="KW-0479">Metal-binding</keyword>
<dbReference type="Pfam" id="PF12678">
    <property type="entry name" value="zf-rbx1"/>
    <property type="match status" value="1"/>
</dbReference>
<gene>
    <name evidence="7" type="ORF">LSINAPIS_LOCUS11789</name>
</gene>
<evidence type="ECO:0000256" key="5">
    <source>
        <dbReference type="ARBA" id="ARBA00022833"/>
    </source>
</evidence>
<proteinExistence type="predicted"/>
<keyword evidence="5" id="KW-0862">Zinc</keyword>
<dbReference type="EMBL" id="FZQP02005310">
    <property type="protein sequence ID" value="VVD01342.1"/>
    <property type="molecule type" value="Genomic_DNA"/>
</dbReference>
<reference evidence="7 8" key="1">
    <citation type="submission" date="2017-07" db="EMBL/GenBank/DDBJ databases">
        <authorList>
            <person name="Talla V."/>
            <person name="Backstrom N."/>
        </authorList>
    </citation>
    <scope>NUCLEOTIDE SEQUENCE [LARGE SCALE GENOMIC DNA]</scope>
</reference>
<accession>A0A5E4QVU1</accession>
<dbReference type="InterPro" id="IPR013083">
    <property type="entry name" value="Znf_RING/FYVE/PHD"/>
</dbReference>
<keyword evidence="8" id="KW-1185">Reference proteome</keyword>
<dbReference type="Proteomes" id="UP000324832">
    <property type="component" value="Unassembled WGS sequence"/>
</dbReference>
<evidence type="ECO:0000256" key="4">
    <source>
        <dbReference type="ARBA" id="ARBA00022786"/>
    </source>
</evidence>
<dbReference type="SUPFAM" id="SSF57850">
    <property type="entry name" value="RING/U-box"/>
    <property type="match status" value="1"/>
</dbReference>
<dbReference type="AlphaFoldDB" id="A0A5E4QVU1"/>
<evidence type="ECO:0000313" key="8">
    <source>
        <dbReference type="Proteomes" id="UP000324832"/>
    </source>
</evidence>
<keyword evidence="3" id="KW-0863">Zinc-finger</keyword>
<dbReference type="InterPro" id="IPR024766">
    <property type="entry name" value="Znf_RING_H2"/>
</dbReference>
<evidence type="ECO:0000256" key="1">
    <source>
        <dbReference type="ARBA" id="ARBA00004906"/>
    </source>
</evidence>
<organism evidence="7 8">
    <name type="scientific">Leptidea sinapis</name>
    <dbReference type="NCBI Taxonomy" id="189913"/>
    <lineage>
        <taxon>Eukaryota</taxon>
        <taxon>Metazoa</taxon>
        <taxon>Ecdysozoa</taxon>
        <taxon>Arthropoda</taxon>
        <taxon>Hexapoda</taxon>
        <taxon>Insecta</taxon>
        <taxon>Pterygota</taxon>
        <taxon>Neoptera</taxon>
        <taxon>Endopterygota</taxon>
        <taxon>Lepidoptera</taxon>
        <taxon>Glossata</taxon>
        <taxon>Ditrysia</taxon>
        <taxon>Papilionoidea</taxon>
        <taxon>Pieridae</taxon>
        <taxon>Dismorphiinae</taxon>
        <taxon>Leptidea</taxon>
    </lineage>
</organism>
<evidence type="ECO:0000256" key="3">
    <source>
        <dbReference type="ARBA" id="ARBA00022771"/>
    </source>
</evidence>